<dbReference type="PANTHER" id="PTHR16024:SF10">
    <property type="entry name" value="XK-RELATED PROTEIN"/>
    <property type="match status" value="1"/>
</dbReference>
<dbReference type="Pfam" id="PF09815">
    <property type="entry name" value="XK-related"/>
    <property type="match status" value="1"/>
</dbReference>
<evidence type="ECO:0000256" key="6">
    <source>
        <dbReference type="ARBA" id="ARBA00023136"/>
    </source>
</evidence>
<keyword evidence="9" id="KW-1185">Reference proteome</keyword>
<comment type="caution">
    <text evidence="8">The sequence shown here is derived from an EMBL/GenBank/DDBJ whole genome shotgun (WGS) entry which is preliminary data.</text>
</comment>
<name>A0ABD0J5A6_9CAEN</name>
<feature type="transmembrane region" description="Helical" evidence="7">
    <location>
        <begin position="153"/>
        <end position="175"/>
    </location>
</feature>
<protein>
    <recommendedName>
        <fullName evidence="7">XK-related protein</fullName>
    </recommendedName>
</protein>
<evidence type="ECO:0000256" key="3">
    <source>
        <dbReference type="ARBA" id="ARBA00022475"/>
    </source>
</evidence>
<accession>A0ABD0J5A6</accession>
<evidence type="ECO:0000256" key="1">
    <source>
        <dbReference type="ARBA" id="ARBA00004651"/>
    </source>
</evidence>
<feature type="transmembrane region" description="Helical" evidence="7">
    <location>
        <begin position="213"/>
        <end position="237"/>
    </location>
</feature>
<keyword evidence="6 7" id="KW-0472">Membrane</keyword>
<sequence>QTPFLLLIRRSAQQLNYHPSITPPPQQAQHPSIQNISTECVSGTLRGVAILSSWASLAVTAVKFRQIDDRVVGREIKRDKIYKLLYFLWRACETGGRILCFALFLSTFEGWVFGISVGFHFIVIYLWLVWSVSAEGVSLARAMNEEMASVGRVNEGVLFVTGALTVLAYVMVFHMPLHFRPSRYRYLVYYALFYAENFLMLALWAVMTSDRDAWFYIPAIVTVIVLFLLHIVTQLLFYKWVHPKAEDIEWCMKWDRNSLKLTFTL</sequence>
<dbReference type="EMBL" id="JACVVK020000633">
    <property type="protein sequence ID" value="KAK7461609.1"/>
    <property type="molecule type" value="Genomic_DNA"/>
</dbReference>
<organism evidence="8 9">
    <name type="scientific">Batillaria attramentaria</name>
    <dbReference type="NCBI Taxonomy" id="370345"/>
    <lineage>
        <taxon>Eukaryota</taxon>
        <taxon>Metazoa</taxon>
        <taxon>Spiralia</taxon>
        <taxon>Lophotrochozoa</taxon>
        <taxon>Mollusca</taxon>
        <taxon>Gastropoda</taxon>
        <taxon>Caenogastropoda</taxon>
        <taxon>Sorbeoconcha</taxon>
        <taxon>Cerithioidea</taxon>
        <taxon>Batillariidae</taxon>
        <taxon>Batillaria</taxon>
    </lineage>
</organism>
<evidence type="ECO:0000256" key="2">
    <source>
        <dbReference type="ARBA" id="ARBA00008789"/>
    </source>
</evidence>
<dbReference type="InterPro" id="IPR050895">
    <property type="entry name" value="XK-related_scramblase"/>
</dbReference>
<dbReference type="InterPro" id="IPR018629">
    <property type="entry name" value="XK-rel"/>
</dbReference>
<evidence type="ECO:0000256" key="7">
    <source>
        <dbReference type="RuleBase" id="RU910716"/>
    </source>
</evidence>
<dbReference type="Proteomes" id="UP001519460">
    <property type="component" value="Unassembled WGS sequence"/>
</dbReference>
<keyword evidence="4 7" id="KW-0812">Transmembrane</keyword>
<evidence type="ECO:0000313" key="9">
    <source>
        <dbReference type="Proteomes" id="UP001519460"/>
    </source>
</evidence>
<feature type="non-terminal residue" evidence="8">
    <location>
        <position position="1"/>
    </location>
</feature>
<dbReference type="AlphaFoldDB" id="A0ABD0J5A6"/>
<evidence type="ECO:0000313" key="8">
    <source>
        <dbReference type="EMBL" id="KAK7461609.1"/>
    </source>
</evidence>
<feature type="transmembrane region" description="Helical" evidence="7">
    <location>
        <begin position="187"/>
        <end position="206"/>
    </location>
</feature>
<reference evidence="8 9" key="1">
    <citation type="journal article" date="2023" name="Sci. Data">
        <title>Genome assembly of the Korean intertidal mud-creeper Batillaria attramentaria.</title>
        <authorList>
            <person name="Patra A.K."/>
            <person name="Ho P.T."/>
            <person name="Jun S."/>
            <person name="Lee S.J."/>
            <person name="Kim Y."/>
            <person name="Won Y.J."/>
        </authorList>
    </citation>
    <scope>NUCLEOTIDE SEQUENCE [LARGE SCALE GENOMIC DNA]</scope>
    <source>
        <strain evidence="8">Wonlab-2016</strain>
    </source>
</reference>
<dbReference type="PANTHER" id="PTHR16024">
    <property type="entry name" value="XK-RELATED PROTEIN"/>
    <property type="match status" value="1"/>
</dbReference>
<evidence type="ECO:0000256" key="5">
    <source>
        <dbReference type="ARBA" id="ARBA00022989"/>
    </source>
</evidence>
<dbReference type="GO" id="GO:0005886">
    <property type="term" value="C:plasma membrane"/>
    <property type="evidence" value="ECO:0007669"/>
    <property type="project" value="UniProtKB-SubCell"/>
</dbReference>
<evidence type="ECO:0000256" key="4">
    <source>
        <dbReference type="ARBA" id="ARBA00022692"/>
    </source>
</evidence>
<comment type="subcellular location">
    <subcellularLocation>
        <location evidence="1">Cell membrane</location>
        <topology evidence="1">Multi-pass membrane protein</topology>
    </subcellularLocation>
    <subcellularLocation>
        <location evidence="7">Membrane</location>
        <topology evidence="7">Multi-pass membrane protein</topology>
    </subcellularLocation>
</comment>
<keyword evidence="5 7" id="KW-1133">Transmembrane helix</keyword>
<feature type="transmembrane region" description="Helical" evidence="7">
    <location>
        <begin position="111"/>
        <end position="132"/>
    </location>
</feature>
<keyword evidence="3" id="KW-1003">Cell membrane</keyword>
<proteinExistence type="inferred from homology"/>
<gene>
    <name evidence="8" type="ORF">BaRGS_00038653</name>
</gene>
<comment type="similarity">
    <text evidence="2 7">Belongs to the XK family.</text>
</comment>